<keyword evidence="2" id="KW-0479">Metal-binding</keyword>
<feature type="compositionally biased region" description="Gly residues" evidence="7">
    <location>
        <begin position="42"/>
        <end position="51"/>
    </location>
</feature>
<protein>
    <recommendedName>
        <fullName evidence="8">SBP-type domain-containing protein</fullName>
    </recommendedName>
</protein>
<dbReference type="Pfam" id="PF03110">
    <property type="entry name" value="SBP"/>
    <property type="match status" value="1"/>
</dbReference>
<dbReference type="Gene3D" id="4.10.1100.10">
    <property type="entry name" value="Transcription factor, SBP-box domain"/>
    <property type="match status" value="1"/>
</dbReference>
<proteinExistence type="predicted"/>
<dbReference type="EnsemblPlants" id="AET7Gv20605000.13">
    <property type="protein sequence ID" value="AET7Gv20605000.13"/>
    <property type="gene ID" value="AET7Gv20605000"/>
</dbReference>
<dbReference type="InterPro" id="IPR044817">
    <property type="entry name" value="SBP-like"/>
</dbReference>
<reference evidence="9" key="5">
    <citation type="journal article" date="2021" name="G3 (Bethesda)">
        <title>Aegilops tauschii genome assembly Aet v5.0 features greater sequence contiguity and improved annotation.</title>
        <authorList>
            <person name="Wang L."/>
            <person name="Zhu T."/>
            <person name="Rodriguez J.C."/>
            <person name="Deal K.R."/>
            <person name="Dubcovsky J."/>
            <person name="McGuire P.E."/>
            <person name="Lux T."/>
            <person name="Spannagl M."/>
            <person name="Mayer K.F.X."/>
            <person name="Baldrich P."/>
            <person name="Meyers B.C."/>
            <person name="Huo N."/>
            <person name="Gu Y.Q."/>
            <person name="Zhou H."/>
            <person name="Devos K.M."/>
            <person name="Bennetzen J.L."/>
            <person name="Unver T."/>
            <person name="Budak H."/>
            <person name="Gulick P.J."/>
            <person name="Galiba G."/>
            <person name="Kalapos B."/>
            <person name="Nelson D.R."/>
            <person name="Li P."/>
            <person name="You F.M."/>
            <person name="Luo M.C."/>
            <person name="Dvorak J."/>
        </authorList>
    </citation>
    <scope>NUCLEOTIDE SEQUENCE [LARGE SCALE GENOMIC DNA]</scope>
    <source>
        <strain evidence="9">cv. AL8/78</strain>
    </source>
</reference>
<reference evidence="10" key="1">
    <citation type="journal article" date="2014" name="Science">
        <title>Ancient hybridizations among the ancestral genomes of bread wheat.</title>
        <authorList>
            <consortium name="International Wheat Genome Sequencing Consortium,"/>
            <person name="Marcussen T."/>
            <person name="Sandve S.R."/>
            <person name="Heier L."/>
            <person name="Spannagl M."/>
            <person name="Pfeifer M."/>
            <person name="Jakobsen K.S."/>
            <person name="Wulff B.B."/>
            <person name="Steuernagel B."/>
            <person name="Mayer K.F."/>
            <person name="Olsen O.A."/>
        </authorList>
    </citation>
    <scope>NUCLEOTIDE SEQUENCE [LARGE SCALE GENOMIC DNA]</scope>
    <source>
        <strain evidence="10">cv. AL8/78</strain>
    </source>
</reference>
<evidence type="ECO:0000256" key="2">
    <source>
        <dbReference type="ARBA" id="ARBA00022723"/>
    </source>
</evidence>
<reference evidence="10" key="2">
    <citation type="journal article" date="2017" name="Nat. Plants">
        <title>The Aegilops tauschii genome reveals multiple impacts of transposons.</title>
        <authorList>
            <person name="Zhao G."/>
            <person name="Zou C."/>
            <person name="Li K."/>
            <person name="Wang K."/>
            <person name="Li T."/>
            <person name="Gao L."/>
            <person name="Zhang X."/>
            <person name="Wang H."/>
            <person name="Yang Z."/>
            <person name="Liu X."/>
            <person name="Jiang W."/>
            <person name="Mao L."/>
            <person name="Kong X."/>
            <person name="Jiao Y."/>
            <person name="Jia J."/>
        </authorList>
    </citation>
    <scope>NUCLEOTIDE SEQUENCE [LARGE SCALE GENOMIC DNA]</scope>
    <source>
        <strain evidence="10">cv. AL8/78</strain>
    </source>
</reference>
<evidence type="ECO:0000313" key="10">
    <source>
        <dbReference type="Proteomes" id="UP000015105"/>
    </source>
</evidence>
<evidence type="ECO:0000259" key="8">
    <source>
        <dbReference type="PROSITE" id="PS51141"/>
    </source>
</evidence>
<dbReference type="SUPFAM" id="SSF103612">
    <property type="entry name" value="SBT domain"/>
    <property type="match status" value="1"/>
</dbReference>
<feature type="region of interest" description="Disordered" evidence="7">
    <location>
        <begin position="1"/>
        <end position="80"/>
    </location>
</feature>
<dbReference type="AlphaFoldDB" id="A0A453RJM4"/>
<dbReference type="InterPro" id="IPR036893">
    <property type="entry name" value="SBP_sf"/>
</dbReference>
<dbReference type="GO" id="GO:0005634">
    <property type="term" value="C:nucleus"/>
    <property type="evidence" value="ECO:0007669"/>
    <property type="project" value="UniProtKB-SubCell"/>
</dbReference>
<evidence type="ECO:0000313" key="9">
    <source>
        <dbReference type="EnsemblPlants" id="AET7Gv20605000.13"/>
    </source>
</evidence>
<sequence length="164" mass="16865">PTTGAAMEIGSGGDGSGGGGGDDQQRHGLKFGKKIYFEDATGTGGGSGSGGVNASLSKPPAGSGRKGKAVAAGGASGSAPPRCQVEGCGVDLSGAKQYHSRHKVCSMHTKEPRVVVAGLEQRFCQQCSRSPLLLLPPPPLSRCVSLPRRQFLDVFCRVQYMVYS</sequence>
<evidence type="ECO:0000256" key="1">
    <source>
        <dbReference type="ARBA" id="ARBA00004123"/>
    </source>
</evidence>
<comment type="subcellular location">
    <subcellularLocation>
        <location evidence="1">Nucleus</location>
    </subcellularLocation>
</comment>
<name>A0A453RJM4_AEGTS</name>
<dbReference type="InterPro" id="IPR004333">
    <property type="entry name" value="SBP_dom"/>
</dbReference>
<dbReference type="PANTHER" id="PTHR31251:SF226">
    <property type="entry name" value="SQUAMOSA PROMOTER-BINDING-LIKE PROTEIN 6"/>
    <property type="match status" value="1"/>
</dbReference>
<accession>A0A453RJM4</accession>
<evidence type="ECO:0000256" key="3">
    <source>
        <dbReference type="ARBA" id="ARBA00022771"/>
    </source>
</evidence>
<evidence type="ECO:0000256" key="5">
    <source>
        <dbReference type="ARBA" id="ARBA00023242"/>
    </source>
</evidence>
<dbReference type="Proteomes" id="UP000015105">
    <property type="component" value="Chromosome 7D"/>
</dbReference>
<dbReference type="PROSITE" id="PS51141">
    <property type="entry name" value="ZF_SBP"/>
    <property type="match status" value="1"/>
</dbReference>
<dbReference type="Gramene" id="AET7Gv20605000.13">
    <property type="protein sequence ID" value="AET7Gv20605000.13"/>
    <property type="gene ID" value="AET7Gv20605000"/>
</dbReference>
<feature type="compositionally biased region" description="Gly residues" evidence="7">
    <location>
        <begin position="10"/>
        <end position="22"/>
    </location>
</feature>
<keyword evidence="10" id="KW-1185">Reference proteome</keyword>
<keyword evidence="4" id="KW-0862">Zinc</keyword>
<keyword evidence="3 6" id="KW-0863">Zinc-finger</keyword>
<organism evidence="9 10">
    <name type="scientific">Aegilops tauschii subsp. strangulata</name>
    <name type="common">Goatgrass</name>
    <dbReference type="NCBI Taxonomy" id="200361"/>
    <lineage>
        <taxon>Eukaryota</taxon>
        <taxon>Viridiplantae</taxon>
        <taxon>Streptophyta</taxon>
        <taxon>Embryophyta</taxon>
        <taxon>Tracheophyta</taxon>
        <taxon>Spermatophyta</taxon>
        <taxon>Magnoliopsida</taxon>
        <taxon>Liliopsida</taxon>
        <taxon>Poales</taxon>
        <taxon>Poaceae</taxon>
        <taxon>BOP clade</taxon>
        <taxon>Pooideae</taxon>
        <taxon>Triticodae</taxon>
        <taxon>Triticeae</taxon>
        <taxon>Triticinae</taxon>
        <taxon>Aegilops</taxon>
    </lineage>
</organism>
<evidence type="ECO:0000256" key="4">
    <source>
        <dbReference type="ARBA" id="ARBA00022833"/>
    </source>
</evidence>
<feature type="domain" description="SBP-type" evidence="8">
    <location>
        <begin position="80"/>
        <end position="161"/>
    </location>
</feature>
<feature type="compositionally biased region" description="Low complexity" evidence="7">
    <location>
        <begin position="69"/>
        <end position="79"/>
    </location>
</feature>
<dbReference type="PANTHER" id="PTHR31251">
    <property type="entry name" value="SQUAMOSA PROMOTER-BINDING-LIKE PROTEIN 4"/>
    <property type="match status" value="1"/>
</dbReference>
<keyword evidence="5" id="KW-0539">Nucleus</keyword>
<dbReference type="GO" id="GO:0008270">
    <property type="term" value="F:zinc ion binding"/>
    <property type="evidence" value="ECO:0007669"/>
    <property type="project" value="UniProtKB-KW"/>
</dbReference>
<dbReference type="GO" id="GO:0003677">
    <property type="term" value="F:DNA binding"/>
    <property type="evidence" value="ECO:0007669"/>
    <property type="project" value="InterPro"/>
</dbReference>
<reference evidence="9" key="4">
    <citation type="submission" date="2019-03" db="UniProtKB">
        <authorList>
            <consortium name="EnsemblPlants"/>
        </authorList>
    </citation>
    <scope>IDENTIFICATION</scope>
</reference>
<reference evidence="9" key="3">
    <citation type="journal article" date="2017" name="Nature">
        <title>Genome sequence of the progenitor of the wheat D genome Aegilops tauschii.</title>
        <authorList>
            <person name="Luo M.C."/>
            <person name="Gu Y.Q."/>
            <person name="Puiu D."/>
            <person name="Wang H."/>
            <person name="Twardziok S.O."/>
            <person name="Deal K.R."/>
            <person name="Huo N."/>
            <person name="Zhu T."/>
            <person name="Wang L."/>
            <person name="Wang Y."/>
            <person name="McGuire P.E."/>
            <person name="Liu S."/>
            <person name="Long H."/>
            <person name="Ramasamy R.K."/>
            <person name="Rodriguez J.C."/>
            <person name="Van S.L."/>
            <person name="Yuan L."/>
            <person name="Wang Z."/>
            <person name="Xia Z."/>
            <person name="Xiao L."/>
            <person name="Anderson O.D."/>
            <person name="Ouyang S."/>
            <person name="Liang Y."/>
            <person name="Zimin A.V."/>
            <person name="Pertea G."/>
            <person name="Qi P."/>
            <person name="Bennetzen J.L."/>
            <person name="Dai X."/>
            <person name="Dawson M.W."/>
            <person name="Muller H.G."/>
            <person name="Kugler K."/>
            <person name="Rivarola-Duarte L."/>
            <person name="Spannagl M."/>
            <person name="Mayer K.F.X."/>
            <person name="Lu F.H."/>
            <person name="Bevan M.W."/>
            <person name="Leroy P."/>
            <person name="Li P."/>
            <person name="You F.M."/>
            <person name="Sun Q."/>
            <person name="Liu Z."/>
            <person name="Lyons E."/>
            <person name="Wicker T."/>
            <person name="Salzberg S.L."/>
            <person name="Devos K.M."/>
            <person name="Dvorak J."/>
        </authorList>
    </citation>
    <scope>NUCLEOTIDE SEQUENCE [LARGE SCALE GENOMIC DNA]</scope>
    <source>
        <strain evidence="9">cv. AL8/78</strain>
    </source>
</reference>
<evidence type="ECO:0000256" key="6">
    <source>
        <dbReference type="PROSITE-ProRule" id="PRU00470"/>
    </source>
</evidence>
<evidence type="ECO:0000256" key="7">
    <source>
        <dbReference type="SAM" id="MobiDB-lite"/>
    </source>
</evidence>